<keyword evidence="1" id="KW-0732">Signal</keyword>
<dbReference type="InterPro" id="IPR032675">
    <property type="entry name" value="LRR_dom_sf"/>
</dbReference>
<dbReference type="OrthoDB" id="356420at2"/>
<feature type="domain" description="Fibronectin type-III" evidence="2">
    <location>
        <begin position="298"/>
        <end position="398"/>
    </location>
</feature>
<dbReference type="Proteomes" id="UP000186400">
    <property type="component" value="Unassembled WGS sequence"/>
</dbReference>
<dbReference type="InterPro" id="IPR026906">
    <property type="entry name" value="LRR_5"/>
</dbReference>
<organism evidence="3 4">
    <name type="scientific">Alkalispirochaeta americana</name>
    <dbReference type="NCBI Taxonomy" id="159291"/>
    <lineage>
        <taxon>Bacteria</taxon>
        <taxon>Pseudomonadati</taxon>
        <taxon>Spirochaetota</taxon>
        <taxon>Spirochaetia</taxon>
        <taxon>Spirochaetales</taxon>
        <taxon>Spirochaetaceae</taxon>
        <taxon>Alkalispirochaeta</taxon>
    </lineage>
</organism>
<protein>
    <submittedName>
        <fullName evidence="3">Leucine rich repeat-containing protein</fullName>
    </submittedName>
</protein>
<dbReference type="RefSeq" id="WP_076487859.1">
    <property type="nucleotide sequence ID" value="NZ_FTMS01000003.1"/>
</dbReference>
<proteinExistence type="predicted"/>
<dbReference type="Gene3D" id="3.80.10.10">
    <property type="entry name" value="Ribonuclease Inhibitor"/>
    <property type="match status" value="4"/>
</dbReference>
<dbReference type="PROSITE" id="PS50853">
    <property type="entry name" value="FN3"/>
    <property type="match status" value="1"/>
</dbReference>
<dbReference type="CDD" id="cd00063">
    <property type="entry name" value="FN3"/>
    <property type="match status" value="1"/>
</dbReference>
<dbReference type="InterPro" id="IPR013783">
    <property type="entry name" value="Ig-like_fold"/>
</dbReference>
<reference evidence="3 4" key="1">
    <citation type="submission" date="2017-01" db="EMBL/GenBank/DDBJ databases">
        <authorList>
            <person name="Mah S.A."/>
            <person name="Swanson W.J."/>
            <person name="Moy G.W."/>
            <person name="Vacquier V.D."/>
        </authorList>
    </citation>
    <scope>NUCLEOTIDE SEQUENCE [LARGE SCALE GENOMIC DNA]</scope>
    <source>
        <strain evidence="3 4">ASpG1</strain>
    </source>
</reference>
<evidence type="ECO:0000313" key="4">
    <source>
        <dbReference type="Proteomes" id="UP000186400"/>
    </source>
</evidence>
<dbReference type="Gene3D" id="2.60.40.10">
    <property type="entry name" value="Immunoglobulins"/>
    <property type="match status" value="1"/>
</dbReference>
<dbReference type="PANTHER" id="PTHR45661:SF3">
    <property type="entry name" value="IG-LIKE DOMAIN-CONTAINING PROTEIN"/>
    <property type="match status" value="1"/>
</dbReference>
<evidence type="ECO:0000259" key="2">
    <source>
        <dbReference type="PROSITE" id="PS50853"/>
    </source>
</evidence>
<feature type="signal peptide" evidence="1">
    <location>
        <begin position="1"/>
        <end position="20"/>
    </location>
</feature>
<sequence>MTTWHKNPRVYSLFSLVCIAACSAILSPFEKSEQDSAMPSRPGADRTGTLEIIFNQTGISTVLPPEVAPDDLEFNLTLTPADPAQEPIEVQELPAGELSLPGIPEGTWNISLRGYFPEGTPLEGVIPNVYAFGASSQDPIEITAGLPTTWVAQLLAIQSDEGEGSVRIELSWNPELFPGNPGTSRVTNYEDDADALTPSLQLLVPGQAPEDREPPFYIDPADEGITITFDADQGTLTYEQDNLPSGFYRIAIPLERHDSETGQTYAVGTYRDVIHIYDGRRSEKDLEITPLIGTPPSAPENLQLSPVSFDETEEEWTVGLSWTRTANTALSYRIYRRVNDGAFEVLDGATDLPRDTSFFSDTFEPADLDDTYQYRVIAANSYGTSSPLASPVLSANPEGNEGDFLFTVHSDYLILTGYTGAAEDDVIIPPAAEVGGVTRTVRTIAASAFEGKQITGTLTIADSVTEIGRLAFNTNNFTGNLVIPDSVTTIKDNAFRNAGFGGSLTLGENLETIEVGAFRDNQFTGGLTIPGSITSMGTRVFQEAGFTGPLNLENLSLTSIEANTFTDTGFTGTLVIPESVQTIGVQAFQNANFTGSLVISDSVTTVGNAAFQNAGFDGSLTLGENLETIGPEAFRNNQFTGGLTIPGSVAFIGASAFRTAGFTGPLNLENLSLTSIEITTFADTGLTGTLVIPESVQTIGGQAFMNTNFTGNLVIPDAVTTVGNAAFRTAGFDGTLTLGENLETIGSDSFRGNQFTGGLTIPGSIASMGPRAFQSSGFTGTLNLESLVLTSIPDNAFQATGFTGSLEIPISVTTIGISAFEDSKFDGTLTLPSGLTGLANGAFRTNNFTGNLEIPGTLTSVAISAFSNAGFTGALTLNEGIQSIGAFAFVGTGFTGDLVVPDSVISVGNQALRGAFDGTLTLGENLVTIGSTAFSPSGSGFSGQLTIPESVTTIGVGAFAENTFENTELLIPASVESVGAEAFTLMANLETVIVNRWEAPDGITTAGVDLFQGSPIAGGTGSILVPAGSETAYKEADGWNQYSDIIEEKTTELVISSGTLDTIFPTGTTFYYDLIDAESYDHEGSGWGSGTSPWNFDTWYEDENVQLLEKDGVTNVVKTTGTRPQFEPEALTGLAPGKEWRILLTNWPDRGPASAFRRANLSQPFTLSEGGTITLDDNDFVAWDWDS</sequence>
<dbReference type="PANTHER" id="PTHR45661">
    <property type="entry name" value="SURFACE ANTIGEN"/>
    <property type="match status" value="1"/>
</dbReference>
<evidence type="ECO:0000313" key="3">
    <source>
        <dbReference type="EMBL" id="SIQ06313.1"/>
    </source>
</evidence>
<gene>
    <name evidence="3" type="ORF">SAMN05920897_10379</name>
</gene>
<dbReference type="EMBL" id="FTMS01000003">
    <property type="protein sequence ID" value="SIQ06313.1"/>
    <property type="molecule type" value="Genomic_DNA"/>
</dbReference>
<dbReference type="AlphaFoldDB" id="A0A1N6PPV7"/>
<keyword evidence="4" id="KW-1185">Reference proteome</keyword>
<dbReference type="SUPFAM" id="SSF49265">
    <property type="entry name" value="Fibronectin type III"/>
    <property type="match status" value="1"/>
</dbReference>
<dbReference type="Pfam" id="PF13306">
    <property type="entry name" value="LRR_5"/>
    <property type="match status" value="5"/>
</dbReference>
<dbReference type="Gene3D" id="3.40.50.12480">
    <property type="match status" value="1"/>
</dbReference>
<name>A0A1N6PPV7_9SPIO</name>
<dbReference type="InterPro" id="IPR053139">
    <property type="entry name" value="Surface_bspA-like"/>
</dbReference>
<dbReference type="InterPro" id="IPR036116">
    <property type="entry name" value="FN3_sf"/>
</dbReference>
<evidence type="ECO:0000256" key="1">
    <source>
        <dbReference type="SAM" id="SignalP"/>
    </source>
</evidence>
<dbReference type="InterPro" id="IPR003961">
    <property type="entry name" value="FN3_dom"/>
</dbReference>
<feature type="chain" id="PRO_5013156392" evidence="1">
    <location>
        <begin position="21"/>
        <end position="1187"/>
    </location>
</feature>
<accession>A0A1N6PPV7</accession>
<dbReference type="STRING" id="159291.SAMN05920897_10379"/>